<dbReference type="CDD" id="cd00342">
    <property type="entry name" value="gram_neg_porins"/>
    <property type="match status" value="1"/>
</dbReference>
<keyword evidence="7" id="KW-0406">Ion transport</keyword>
<comment type="subunit">
    <text evidence="2">Homotrimer.</text>
</comment>
<evidence type="ECO:0000256" key="1">
    <source>
        <dbReference type="ARBA" id="ARBA00004571"/>
    </source>
</evidence>
<dbReference type="InterPro" id="IPR001702">
    <property type="entry name" value="Porin_Gram-ve"/>
</dbReference>
<keyword evidence="4" id="KW-1134">Transmembrane beta strand</keyword>
<keyword evidence="9" id="KW-0472">Membrane</keyword>
<name>A0A2U1ABH4_9BURK</name>
<evidence type="ECO:0000259" key="12">
    <source>
        <dbReference type="Pfam" id="PF13609"/>
    </source>
</evidence>
<keyword evidence="3" id="KW-0813">Transport</keyword>
<dbReference type="InterPro" id="IPR023614">
    <property type="entry name" value="Porin_dom_sf"/>
</dbReference>
<comment type="subcellular location">
    <subcellularLocation>
        <location evidence="1">Cell outer membrane</location>
        <topology evidence="1">Multi-pass membrane protein</topology>
    </subcellularLocation>
</comment>
<evidence type="ECO:0000313" key="13">
    <source>
        <dbReference type="EMBL" id="MBB2930231.1"/>
    </source>
</evidence>
<dbReference type="InterPro" id="IPR002299">
    <property type="entry name" value="Porin_Neis"/>
</dbReference>
<evidence type="ECO:0000256" key="3">
    <source>
        <dbReference type="ARBA" id="ARBA00022448"/>
    </source>
</evidence>
<protein>
    <submittedName>
        <fullName evidence="13 14">Porin</fullName>
    </submittedName>
</protein>
<keyword evidence="6 11" id="KW-0732">Signal</keyword>
<evidence type="ECO:0000313" key="14">
    <source>
        <dbReference type="EMBL" id="PYE25501.1"/>
    </source>
</evidence>
<dbReference type="Proteomes" id="UP000533533">
    <property type="component" value="Unassembled WGS sequence"/>
</dbReference>
<evidence type="ECO:0000256" key="6">
    <source>
        <dbReference type="ARBA" id="ARBA00022729"/>
    </source>
</evidence>
<evidence type="ECO:0000256" key="9">
    <source>
        <dbReference type="ARBA" id="ARBA00023136"/>
    </source>
</evidence>
<dbReference type="EMBL" id="QJSQ01000004">
    <property type="protein sequence ID" value="PYE25501.1"/>
    <property type="molecule type" value="Genomic_DNA"/>
</dbReference>
<evidence type="ECO:0000256" key="4">
    <source>
        <dbReference type="ARBA" id="ARBA00022452"/>
    </source>
</evidence>
<dbReference type="GO" id="GO:0046930">
    <property type="term" value="C:pore complex"/>
    <property type="evidence" value="ECO:0007669"/>
    <property type="project" value="UniProtKB-KW"/>
</dbReference>
<reference evidence="14 15" key="1">
    <citation type="submission" date="2018-06" db="EMBL/GenBank/DDBJ databases">
        <title>Genomic Encyclopedia of Type Strains, Phase IV (KMG-V): Genome sequencing to study the core and pangenomes of soil and plant-associated prokaryotes.</title>
        <authorList>
            <person name="Whitman W."/>
        </authorList>
    </citation>
    <scope>NUCLEOTIDE SEQUENCE [LARGE SCALE GENOMIC DNA]</scope>
    <source>
        <strain evidence="14 15">SRCL-318</strain>
        <strain evidence="13 16">SRMrh-85</strain>
    </source>
</reference>
<dbReference type="OrthoDB" id="8982743at2"/>
<accession>A0A2U1ABH4</accession>
<dbReference type="RefSeq" id="WP_110385091.1">
    <property type="nucleotide sequence ID" value="NZ_JACHVZ010000013.1"/>
</dbReference>
<evidence type="ECO:0000256" key="8">
    <source>
        <dbReference type="ARBA" id="ARBA00023114"/>
    </source>
</evidence>
<keyword evidence="5" id="KW-0812">Transmembrane</keyword>
<dbReference type="GO" id="GO:0009279">
    <property type="term" value="C:cell outer membrane"/>
    <property type="evidence" value="ECO:0007669"/>
    <property type="project" value="UniProtKB-SubCell"/>
</dbReference>
<feature type="domain" description="Porin" evidence="12">
    <location>
        <begin position="11"/>
        <end position="359"/>
    </location>
</feature>
<evidence type="ECO:0000256" key="2">
    <source>
        <dbReference type="ARBA" id="ARBA00011233"/>
    </source>
</evidence>
<dbReference type="PRINTS" id="PR00182">
    <property type="entry name" value="ECOLNEIPORIN"/>
</dbReference>
<comment type="caution">
    <text evidence="14">The sequence shown here is derived from an EMBL/GenBank/DDBJ whole genome shotgun (WGS) entry which is preliminary data.</text>
</comment>
<dbReference type="AlphaFoldDB" id="A0A2U1ABH4"/>
<evidence type="ECO:0000313" key="16">
    <source>
        <dbReference type="Proteomes" id="UP000533533"/>
    </source>
</evidence>
<dbReference type="PANTHER" id="PTHR34501">
    <property type="entry name" value="PROTEIN YDDL-RELATED"/>
    <property type="match status" value="1"/>
</dbReference>
<dbReference type="EMBL" id="JACHVZ010000013">
    <property type="protein sequence ID" value="MBB2930231.1"/>
    <property type="molecule type" value="Genomic_DNA"/>
</dbReference>
<feature type="signal peptide" evidence="11">
    <location>
        <begin position="1"/>
        <end position="22"/>
    </location>
</feature>
<evidence type="ECO:0000256" key="11">
    <source>
        <dbReference type="SAM" id="SignalP"/>
    </source>
</evidence>
<keyword evidence="10" id="KW-0998">Cell outer membrane</keyword>
<proteinExistence type="predicted"/>
<evidence type="ECO:0000256" key="7">
    <source>
        <dbReference type="ARBA" id="ARBA00023065"/>
    </source>
</evidence>
<dbReference type="GO" id="GO:0034220">
    <property type="term" value="P:monoatomic ion transmembrane transport"/>
    <property type="evidence" value="ECO:0007669"/>
    <property type="project" value="InterPro"/>
</dbReference>
<feature type="chain" id="PRO_5030057800" evidence="11">
    <location>
        <begin position="23"/>
        <end position="403"/>
    </location>
</feature>
<gene>
    <name evidence="14" type="ORF">C7410_10479</name>
    <name evidence="13" type="ORF">FHX59_004693</name>
</gene>
<evidence type="ECO:0000256" key="10">
    <source>
        <dbReference type="ARBA" id="ARBA00023237"/>
    </source>
</evidence>
<evidence type="ECO:0000313" key="15">
    <source>
        <dbReference type="Proteomes" id="UP000247772"/>
    </source>
</evidence>
<evidence type="ECO:0000256" key="5">
    <source>
        <dbReference type="ARBA" id="ARBA00022692"/>
    </source>
</evidence>
<dbReference type="Gene3D" id="2.40.160.10">
    <property type="entry name" value="Porin"/>
    <property type="match status" value="1"/>
</dbReference>
<dbReference type="GO" id="GO:0015288">
    <property type="term" value="F:porin activity"/>
    <property type="evidence" value="ECO:0007669"/>
    <property type="project" value="UniProtKB-KW"/>
</dbReference>
<dbReference type="SUPFAM" id="SSF56935">
    <property type="entry name" value="Porins"/>
    <property type="match status" value="1"/>
</dbReference>
<sequence length="403" mass="41813">MKRVALSTLSLALLAAAGTAHAQSSVTLYGVIDESIQWAHNTMDASGKNSNLVGLAGGNLSGNRWGLKGTEDLGGGLKAIFQLENGFDINNGTLGQGGLMFGRQAYVGLTHEQFGTVTLGRQYDPLVDMVQPLTADNYFGSTFATPGDVDNNDNSSRTNSGIKYVSPVLQGFQFEGMYALGGVAGATGSGQSWGGAATYGIGSFNVAAGYYKMDNGSTLASRTTTKDGVSSVGWASGATSGAVFDNQITAGYASAKSIGTASIAAQYVAGPFTFGARYSNVQFKSDGYSQFESTQKYNIAAGFLGYQLNPALLLGLGYTWTHGSGDTSNTYNQVSLGADYNLSKRTDLYAVAAWQHANGTQRNPGDSTTPSTTSTAGAAIGSYGFNSASSSQTLVSLGIRHKF</sequence>
<dbReference type="PRINTS" id="PR00184">
    <property type="entry name" value="NEISSPPORIN"/>
</dbReference>
<dbReference type="InterPro" id="IPR033900">
    <property type="entry name" value="Gram_neg_porin_domain"/>
</dbReference>
<keyword evidence="8" id="KW-0626">Porin</keyword>
<keyword evidence="16" id="KW-1185">Reference proteome</keyword>
<dbReference type="PANTHER" id="PTHR34501:SF9">
    <property type="entry name" value="MAJOR OUTER MEMBRANE PROTEIN P.IA"/>
    <property type="match status" value="1"/>
</dbReference>
<organism evidence="14 15">
    <name type="scientific">Paraburkholderia silvatlantica</name>
    <dbReference type="NCBI Taxonomy" id="321895"/>
    <lineage>
        <taxon>Bacteria</taxon>
        <taxon>Pseudomonadati</taxon>
        <taxon>Pseudomonadota</taxon>
        <taxon>Betaproteobacteria</taxon>
        <taxon>Burkholderiales</taxon>
        <taxon>Burkholderiaceae</taxon>
        <taxon>Paraburkholderia</taxon>
    </lineage>
</organism>
<dbReference type="InterPro" id="IPR050298">
    <property type="entry name" value="Gram-neg_bact_OMP"/>
</dbReference>
<dbReference type="Pfam" id="PF13609">
    <property type="entry name" value="Porin_4"/>
    <property type="match status" value="1"/>
</dbReference>
<dbReference type="Proteomes" id="UP000247772">
    <property type="component" value="Unassembled WGS sequence"/>
</dbReference>